<dbReference type="OrthoDB" id="2168659at2"/>
<keyword evidence="4 7" id="KW-0812">Transmembrane</keyword>
<dbReference type="InterPro" id="IPR000390">
    <property type="entry name" value="Small_drug/metabolite_transptr"/>
</dbReference>
<dbReference type="GO" id="GO:0022857">
    <property type="term" value="F:transmembrane transporter activity"/>
    <property type="evidence" value="ECO:0007669"/>
    <property type="project" value="InterPro"/>
</dbReference>
<evidence type="ECO:0000256" key="8">
    <source>
        <dbReference type="SAM" id="Phobius"/>
    </source>
</evidence>
<protein>
    <submittedName>
        <fullName evidence="9">Multidrug resistance protein SMR</fullName>
    </submittedName>
</protein>
<keyword evidence="2" id="KW-0813">Transport</keyword>
<dbReference type="PANTHER" id="PTHR30561:SF7">
    <property type="entry name" value="GUANIDINIUM EFFLUX SYSTEM SUBUNIT GDNC-RELATED"/>
    <property type="match status" value="1"/>
</dbReference>
<dbReference type="GO" id="GO:0005886">
    <property type="term" value="C:plasma membrane"/>
    <property type="evidence" value="ECO:0007669"/>
    <property type="project" value="UniProtKB-SubCell"/>
</dbReference>
<feature type="transmembrane region" description="Helical" evidence="8">
    <location>
        <begin position="83"/>
        <end position="102"/>
    </location>
</feature>
<evidence type="ECO:0000256" key="4">
    <source>
        <dbReference type="ARBA" id="ARBA00022692"/>
    </source>
</evidence>
<dbReference type="AlphaFoldDB" id="A0A084GKT0"/>
<evidence type="ECO:0000313" key="10">
    <source>
        <dbReference type="Proteomes" id="UP000028549"/>
    </source>
</evidence>
<evidence type="ECO:0000256" key="3">
    <source>
        <dbReference type="ARBA" id="ARBA00022475"/>
    </source>
</evidence>
<dbReference type="FunFam" id="1.10.3730.20:FF:000001">
    <property type="entry name" value="Quaternary ammonium compound resistance transporter SugE"/>
    <property type="match status" value="1"/>
</dbReference>
<keyword evidence="6 8" id="KW-0472">Membrane</keyword>
<evidence type="ECO:0000256" key="1">
    <source>
        <dbReference type="ARBA" id="ARBA00004651"/>
    </source>
</evidence>
<evidence type="ECO:0000256" key="6">
    <source>
        <dbReference type="ARBA" id="ARBA00023136"/>
    </source>
</evidence>
<dbReference type="Proteomes" id="UP000028549">
    <property type="component" value="Unassembled WGS sequence"/>
</dbReference>
<dbReference type="InterPro" id="IPR045324">
    <property type="entry name" value="Small_multidrug_res"/>
</dbReference>
<gene>
    <name evidence="9" type="ORF">GS18_0218335</name>
</gene>
<feature type="transmembrane region" description="Helical" evidence="8">
    <location>
        <begin position="58"/>
        <end position="77"/>
    </location>
</feature>
<organism evidence="9 10">
    <name type="scientific">Metabacillus indicus</name>
    <name type="common">Bacillus indicus</name>
    <dbReference type="NCBI Taxonomy" id="246786"/>
    <lineage>
        <taxon>Bacteria</taxon>
        <taxon>Bacillati</taxon>
        <taxon>Bacillota</taxon>
        <taxon>Bacilli</taxon>
        <taxon>Bacillales</taxon>
        <taxon>Bacillaceae</taxon>
        <taxon>Metabacillus</taxon>
    </lineage>
</organism>
<proteinExistence type="inferred from homology"/>
<dbReference type="PANTHER" id="PTHR30561">
    <property type="entry name" value="SMR FAMILY PROTON-DEPENDENT DRUG EFFLUX TRANSPORTER SUGE"/>
    <property type="match status" value="1"/>
</dbReference>
<comment type="similarity">
    <text evidence="7">Belongs to the drug/metabolite transporter (DMT) superfamily. Small multidrug resistance (SMR) (TC 2.A.7.1) family.</text>
</comment>
<reference evidence="9 10" key="1">
    <citation type="journal article" date="2005" name="Int. J. Syst. Evol. Microbiol.">
        <title>Bacillus cibi sp. nov., isolated from jeotgal, a traditional Korean fermented seafood.</title>
        <authorList>
            <person name="Yoon J.H."/>
            <person name="Lee C.H."/>
            <person name="Oh T.K."/>
        </authorList>
    </citation>
    <scope>NUCLEOTIDE SEQUENCE [LARGE SCALE GENOMIC DNA]</scope>
    <source>
        <strain evidence="9 10">DSM 16189</strain>
    </source>
</reference>
<dbReference type="RefSeq" id="WP_029566692.1">
    <property type="nucleotide sequence ID" value="NZ_CP176757.1"/>
</dbReference>
<dbReference type="EMBL" id="JNVC02000015">
    <property type="protein sequence ID" value="KEZ47942.1"/>
    <property type="molecule type" value="Genomic_DNA"/>
</dbReference>
<accession>A0A084GKT0</accession>
<keyword evidence="10" id="KW-1185">Reference proteome</keyword>
<keyword evidence="5 8" id="KW-1133">Transmembrane helix</keyword>
<dbReference type="InterPro" id="IPR037185">
    <property type="entry name" value="EmrE-like"/>
</dbReference>
<comment type="subcellular location">
    <subcellularLocation>
        <location evidence="1 7">Cell membrane</location>
        <topology evidence="1 7">Multi-pass membrane protein</topology>
    </subcellularLocation>
</comment>
<comment type="caution">
    <text evidence="9">The sequence shown here is derived from an EMBL/GenBank/DDBJ whole genome shotgun (WGS) entry which is preliminary data.</text>
</comment>
<evidence type="ECO:0000256" key="7">
    <source>
        <dbReference type="RuleBase" id="RU003942"/>
    </source>
</evidence>
<sequence>MNKDWTKVFMAGFIEVIWVAGLKYSDSWLEWLGTIITICISFYLLISASKRLPVSTVYAVFTGLGAAGTVIAEILFFNEPFQLVKILLITVLVCGVIGLKTLSDDKKEEASI</sequence>
<name>A0A084GKT0_METID</name>
<evidence type="ECO:0000256" key="5">
    <source>
        <dbReference type="ARBA" id="ARBA00022989"/>
    </source>
</evidence>
<dbReference type="Pfam" id="PF00893">
    <property type="entry name" value="Multi_Drug_Res"/>
    <property type="match status" value="1"/>
</dbReference>
<dbReference type="SUPFAM" id="SSF103481">
    <property type="entry name" value="Multidrug resistance efflux transporter EmrE"/>
    <property type="match status" value="1"/>
</dbReference>
<dbReference type="Gene3D" id="1.10.3730.20">
    <property type="match status" value="1"/>
</dbReference>
<dbReference type="STRING" id="246786.GS18_0218335"/>
<evidence type="ECO:0000313" key="9">
    <source>
        <dbReference type="EMBL" id="KEZ47942.1"/>
    </source>
</evidence>
<evidence type="ECO:0000256" key="2">
    <source>
        <dbReference type="ARBA" id="ARBA00022448"/>
    </source>
</evidence>
<feature type="transmembrane region" description="Helical" evidence="8">
    <location>
        <begin position="28"/>
        <end position="46"/>
    </location>
</feature>
<keyword evidence="3" id="KW-1003">Cell membrane</keyword>